<dbReference type="InterPro" id="IPR035985">
    <property type="entry name" value="Ubiquitin-activating_enz"/>
</dbReference>
<dbReference type="RefSeq" id="WP_248656441.1">
    <property type="nucleotide sequence ID" value="NZ_CP096658.1"/>
</dbReference>
<evidence type="ECO:0000313" key="2">
    <source>
        <dbReference type="Proteomes" id="UP000830434"/>
    </source>
</evidence>
<name>A0A8U0IPI2_9EURY</name>
<proteinExistence type="predicted"/>
<protein>
    <submittedName>
        <fullName evidence="1">TOMM leader peptide-binding protein</fullName>
    </submittedName>
</protein>
<dbReference type="Proteomes" id="UP000830434">
    <property type="component" value="Chromosome"/>
</dbReference>
<dbReference type="GeneID" id="72189820"/>
<gene>
    <name evidence="1" type="ORF">M0R88_08155</name>
</gene>
<dbReference type="NCBIfam" id="TIGR03882">
    <property type="entry name" value="cyclo_dehyd_2"/>
    <property type="match status" value="1"/>
</dbReference>
<evidence type="ECO:0000313" key="1">
    <source>
        <dbReference type="EMBL" id="UPW02054.1"/>
    </source>
</evidence>
<keyword evidence="2" id="KW-1185">Reference proteome</keyword>
<dbReference type="Gene3D" id="3.40.50.720">
    <property type="entry name" value="NAD(P)-binding Rossmann-like Domain"/>
    <property type="match status" value="1"/>
</dbReference>
<sequence length="373" mass="40560">MNPERRERIERALSKPVLNPAFVATRTDENTIHVRAGPWTGPAMTIRETDDEEAVADLFALLDGTNPIGEILAQFDSADRDDLLELLDGLAQKNVVYDAADRPESQGWPQLVHSRKFADENCRRLADAEILVVNAGEIGPQIAADLARAGVGEVAVTQPVADARADCSHLDGRENVTLLDDDVTAAVRDAEYVAFAADGEYPAVAAELNRVAHEADTPWMLVQRRGFDGLVGPVFFPGETGCYNCLERRIVSNLSNPEGYASYRNGLGEADAGSLASVGLHAYSRMLAGYATIDLLNLLAYGQAYTVGKTITVDFLDLSTEVNDVLRLPRCEVCGKPAGVDDKRFVTIEDVVEAKRRNRGEYDPERGGRDGGR</sequence>
<dbReference type="KEGG" id="haxz:M0R88_08155"/>
<dbReference type="EMBL" id="CP096658">
    <property type="protein sequence ID" value="UPW02054.1"/>
    <property type="molecule type" value="Genomic_DNA"/>
</dbReference>
<reference evidence="1" key="1">
    <citation type="submission" date="2022-04" db="EMBL/GenBank/DDBJ databases">
        <title>Diverse halophilic archaea isolated from saline environments.</title>
        <authorList>
            <person name="Cui H.-L."/>
        </authorList>
    </citation>
    <scope>NUCLEOTIDE SEQUENCE</scope>
    <source>
        <strain evidence="1">XZYJT40</strain>
    </source>
</reference>
<dbReference type="AlphaFoldDB" id="A0A8U0IPI2"/>
<organism evidence="1 2">
    <name type="scientific">Halorussus gelatinilyticus</name>
    <dbReference type="NCBI Taxonomy" id="2937524"/>
    <lineage>
        <taxon>Archaea</taxon>
        <taxon>Methanobacteriati</taxon>
        <taxon>Methanobacteriota</taxon>
        <taxon>Stenosarchaea group</taxon>
        <taxon>Halobacteria</taxon>
        <taxon>Halobacteriales</taxon>
        <taxon>Haladaptataceae</taxon>
        <taxon>Halorussus</taxon>
    </lineage>
</organism>
<accession>A0A8U0IPI2</accession>
<dbReference type="InterPro" id="IPR022291">
    <property type="entry name" value="Bacteriocin_synth_cyclodeHase"/>
</dbReference>
<dbReference type="GO" id="GO:0008641">
    <property type="term" value="F:ubiquitin-like modifier activating enzyme activity"/>
    <property type="evidence" value="ECO:0007669"/>
    <property type="project" value="InterPro"/>
</dbReference>
<dbReference type="SUPFAM" id="SSF69572">
    <property type="entry name" value="Activating enzymes of the ubiquitin-like proteins"/>
    <property type="match status" value="1"/>
</dbReference>